<dbReference type="OrthoDB" id="20900at2759"/>
<dbReference type="GO" id="GO:0006364">
    <property type="term" value="P:rRNA processing"/>
    <property type="evidence" value="ECO:0007669"/>
    <property type="project" value="TreeGrafter"/>
</dbReference>
<evidence type="ECO:0000313" key="3">
    <source>
        <dbReference type="Proteomes" id="UP000606786"/>
    </source>
</evidence>
<reference evidence="2" key="2">
    <citation type="journal article" date="2014" name="BMC Genomics">
        <title>A genomic perspective to assessing quality of mass-reared SIT flies used in Mediterranean fruit fly (Ceratitis capitata) eradication in California.</title>
        <authorList>
            <person name="Calla B."/>
            <person name="Hall B."/>
            <person name="Hou S."/>
            <person name="Geib S.M."/>
        </authorList>
    </citation>
    <scope>NUCLEOTIDE SEQUENCE</scope>
</reference>
<organism evidence="2">
    <name type="scientific">Ceratitis capitata</name>
    <name type="common">Mediterranean fruit fly</name>
    <name type="synonym">Tephritis capitata</name>
    <dbReference type="NCBI Taxonomy" id="7213"/>
    <lineage>
        <taxon>Eukaryota</taxon>
        <taxon>Metazoa</taxon>
        <taxon>Ecdysozoa</taxon>
        <taxon>Arthropoda</taxon>
        <taxon>Hexapoda</taxon>
        <taxon>Insecta</taxon>
        <taxon>Pterygota</taxon>
        <taxon>Neoptera</taxon>
        <taxon>Endopterygota</taxon>
        <taxon>Diptera</taxon>
        <taxon>Brachycera</taxon>
        <taxon>Muscomorpha</taxon>
        <taxon>Tephritoidea</taxon>
        <taxon>Tephritidae</taxon>
        <taxon>Ceratitis</taxon>
        <taxon>Ceratitis</taxon>
    </lineage>
</organism>
<reference evidence="1" key="3">
    <citation type="submission" date="2020-11" db="EMBL/GenBank/DDBJ databases">
        <authorList>
            <person name="Whitehead M."/>
        </authorList>
    </citation>
    <scope>NUCLEOTIDE SEQUENCE</scope>
    <source>
        <strain evidence="1">EGII</strain>
    </source>
</reference>
<dbReference type="GO" id="GO:0005634">
    <property type="term" value="C:nucleus"/>
    <property type="evidence" value="ECO:0007669"/>
    <property type="project" value="TreeGrafter"/>
</dbReference>
<dbReference type="PANTHER" id="PTHR34105">
    <property type="entry name" value="PROLINE-, GLUTAMIC ACID- AND LEUCINE-RICH PROTEIN 1"/>
    <property type="match status" value="1"/>
</dbReference>
<proteinExistence type="evidence at transcript level"/>
<keyword evidence="3" id="KW-1185">Reference proteome</keyword>
<sequence>MKWGLKSYPVNILDKLICSSMQSPGRKTLALRLLNGISLEGMKKNAYSWTSILIKSYAECKDSGDANQIITAIGKLAKSSHTSQDSRKLFGSNYIKNILEVITNECHVPVDHFVLLQTISILLKLYPEYSTQASGGVKNFLTKFIDSPKHDIVESSALCYHLLLNISKERSNDILAKELWSIYQRKLVDVLQTLSDIFLGNASSNVMEAVKCEPLNIPMFQLSDDPIKRYPQIFLRFKNIAIYLIVTLREPFSAVKLINSNSVIHLIKSALGNSHINQQRNKKINEIMLDLLLPQFFNVLLKILETLILSLGNHLRRSYKQIWTIFGDLLKLTTYEKNKKKTSYLRLRLKTYHVISLWCQTIGQGSRSDLISNSIMDDMLNICKSMSTTNSVATDTIMMEAIYSAQRCIFHILNSSPNNLKLYSSLVMETNVMNFFCRTCDSSLWNTYSCEYRSGLIKILFSILTARAFLKPSSVEAIINIIRQVSVSDKNIEVRNNCATILLYLENCAHPQKNSYKLNVVQRTVNNFINVAENNKLQQQNSHIYTNDGNCQKTSSEFALKEKSQPDRIAENGIKIVPQFSEASTIKSIEKANNKPTNSNDQMPEAESTSIYLEDISDDISTDEKLVANIVTTFIEDLI</sequence>
<reference evidence="2" key="1">
    <citation type="submission" date="2013-07" db="EMBL/GenBank/DDBJ databases">
        <authorList>
            <person name="Geib S."/>
        </authorList>
    </citation>
    <scope>NUCLEOTIDE SEQUENCE</scope>
</reference>
<name>W8B0W6_CERCA</name>
<gene>
    <name evidence="2" type="primary">PELP1</name>
    <name evidence="1" type="ORF">CCAP1982_LOCUS4163</name>
</gene>
<dbReference type="SUPFAM" id="SSF48371">
    <property type="entry name" value="ARM repeat"/>
    <property type="match status" value="1"/>
</dbReference>
<protein>
    <submittedName>
        <fullName evidence="1">(Mediterranean fruit fly) hypothetical protein</fullName>
    </submittedName>
    <submittedName>
        <fullName evidence="2">Proline-, glutamic acid-and leucine-rich protein 1</fullName>
    </submittedName>
</protein>
<dbReference type="GeneID" id="101462918"/>
<dbReference type="PANTHER" id="PTHR34105:SF1">
    <property type="entry name" value="PROLINE-, GLUTAMIC ACID- AND LEUCINE-RICH PROTEIN 1"/>
    <property type="match status" value="1"/>
</dbReference>
<dbReference type="EMBL" id="GAMC01015897">
    <property type="protein sequence ID" value="JAB90658.1"/>
    <property type="molecule type" value="mRNA"/>
</dbReference>
<dbReference type="InterPro" id="IPR016024">
    <property type="entry name" value="ARM-type_fold"/>
</dbReference>
<dbReference type="EMBL" id="CAJHJT010000001">
    <property type="protein sequence ID" value="CAD6995447.1"/>
    <property type="molecule type" value="Genomic_DNA"/>
</dbReference>
<accession>W8B0W6</accession>
<dbReference type="AlphaFoldDB" id="W8B0W6"/>
<evidence type="ECO:0000313" key="2">
    <source>
        <dbReference type="EMBL" id="JAB90658.1"/>
    </source>
</evidence>
<evidence type="ECO:0000313" key="1">
    <source>
        <dbReference type="EMBL" id="CAD6995447.1"/>
    </source>
</evidence>
<dbReference type="Proteomes" id="UP000606786">
    <property type="component" value="Unassembled WGS sequence"/>
</dbReference>